<evidence type="ECO:0000256" key="1">
    <source>
        <dbReference type="SAM" id="Coils"/>
    </source>
</evidence>
<accession>A0A1L4D5A1</accession>
<gene>
    <name evidence="4" type="ORF">B1P95_14065</name>
    <name evidence="3" type="ORF">GBM73_16010</name>
</gene>
<keyword evidence="2" id="KW-0812">Transmembrane</keyword>
<dbReference type="RefSeq" id="WP_002302857.1">
    <property type="nucleotide sequence ID" value="NZ_AP024833.1"/>
</dbReference>
<keyword evidence="2" id="KW-1133">Transmembrane helix</keyword>
<dbReference type="EMBL" id="MVGJ01000128">
    <property type="protein sequence ID" value="OOL79897.1"/>
    <property type="molecule type" value="Genomic_DNA"/>
</dbReference>
<sequence>MEDILIATFITALGAFLTIFVVTIKGFKDTDSLQKDHQSILDGQKTHTESIIVHLSEGFTYLKDAMPTFTVKLTEIFHSVEQISSELKEQRQQKDRQLGSLNFRQETIQESLENVNRLNDEMQRVHLENEELRAQNYDLIQKKRNLEQKIVELKEENRQLNYQLRRGKNRSRDLGNELEL</sequence>
<evidence type="ECO:0000256" key="2">
    <source>
        <dbReference type="SAM" id="Phobius"/>
    </source>
</evidence>
<feature type="coiled-coil region" evidence="1">
    <location>
        <begin position="101"/>
        <end position="170"/>
    </location>
</feature>
<evidence type="ECO:0000313" key="5">
    <source>
        <dbReference type="Proteomes" id="UP000191171"/>
    </source>
</evidence>
<feature type="transmembrane region" description="Helical" evidence="2">
    <location>
        <begin position="6"/>
        <end position="27"/>
    </location>
</feature>
<evidence type="ECO:0000313" key="3">
    <source>
        <dbReference type="EMBL" id="KAB7572466.1"/>
    </source>
</evidence>
<reference evidence="4 5" key="1">
    <citation type="submission" date="2017-02" db="EMBL/GenBank/DDBJ databases">
        <title>Clonality and virulence of isolates of VRE in Hematopoietic Stem Cell Transplanted (HSCT) patients.</title>
        <authorList>
            <person name="Marchi A.P."/>
            <person name="Martins R.C."/>
            <person name="Marie S.K."/>
            <person name="Levin A.S."/>
            <person name="Costa S.F."/>
        </authorList>
    </citation>
    <scope>NUCLEOTIDE SEQUENCE [LARGE SCALE GENOMIC DNA]</scope>
    <source>
        <strain evidence="4 5">LIM1759</strain>
    </source>
</reference>
<reference evidence="3 6" key="2">
    <citation type="submission" date="2019-10" db="EMBL/GenBank/DDBJ databases">
        <title>Evolutionary dynamics of vancomycin-resistant Enterococcus faecium during gastrointestinal tract colonization and bloodstream infection in immunocompromised pediatric patients.</title>
        <authorList>
            <person name="Chilambi G.S."/>
            <person name="Nordstrom H.R."/>
            <person name="Evans D.R."/>
            <person name="Ferrolino J."/>
            <person name="Hayden R.T."/>
            <person name="Maron G.M."/>
            <person name="Vo A.N."/>
            <person name="Gilmore M.S."/>
            <person name="Wolf J."/>
            <person name="Rosch J.W."/>
            <person name="Van Tyne D."/>
        </authorList>
    </citation>
    <scope>NUCLEOTIDE SEQUENCE [LARGE SCALE GENOMIC DNA]</scope>
    <source>
        <strain evidence="3 6">VRECG27</strain>
    </source>
</reference>
<dbReference type="AlphaFoldDB" id="A0A1L4D5A1"/>
<proteinExistence type="predicted"/>
<evidence type="ECO:0000313" key="4">
    <source>
        <dbReference type="EMBL" id="OOL79897.1"/>
    </source>
</evidence>
<keyword evidence="1" id="KW-0175">Coiled coil</keyword>
<dbReference type="Proteomes" id="UP000191171">
    <property type="component" value="Unassembled WGS sequence"/>
</dbReference>
<organism evidence="4 5">
    <name type="scientific">Enterococcus faecium</name>
    <name type="common">Streptococcus faecium</name>
    <dbReference type="NCBI Taxonomy" id="1352"/>
    <lineage>
        <taxon>Bacteria</taxon>
        <taxon>Bacillati</taxon>
        <taxon>Bacillota</taxon>
        <taxon>Bacilli</taxon>
        <taxon>Lactobacillales</taxon>
        <taxon>Enterococcaceae</taxon>
        <taxon>Enterococcus</taxon>
    </lineage>
</organism>
<evidence type="ECO:0000313" key="6">
    <source>
        <dbReference type="Proteomes" id="UP000469871"/>
    </source>
</evidence>
<keyword evidence="2" id="KW-0472">Membrane</keyword>
<name>A0A1L4D5A1_ENTFC</name>
<comment type="caution">
    <text evidence="4">The sequence shown here is derived from an EMBL/GenBank/DDBJ whole genome shotgun (WGS) entry which is preliminary data.</text>
</comment>
<dbReference type="Proteomes" id="UP000469871">
    <property type="component" value="Unassembled WGS sequence"/>
</dbReference>
<protein>
    <submittedName>
        <fullName evidence="4">Uncharacterized protein</fullName>
    </submittedName>
</protein>
<dbReference type="EMBL" id="WEFP01000005">
    <property type="protein sequence ID" value="KAB7572466.1"/>
    <property type="molecule type" value="Genomic_DNA"/>
</dbReference>